<keyword evidence="1" id="KW-1133">Transmembrane helix</keyword>
<dbReference type="EMBL" id="CP001390">
    <property type="protein sequence ID" value="ACM21892.1"/>
    <property type="molecule type" value="Genomic_DNA"/>
</dbReference>
<accession>B9M6A4</accession>
<dbReference type="STRING" id="316067.Geob_3551"/>
<dbReference type="AlphaFoldDB" id="B9M6A4"/>
<evidence type="ECO:0000313" key="3">
    <source>
        <dbReference type="Proteomes" id="UP000007721"/>
    </source>
</evidence>
<organism evidence="2 3">
    <name type="scientific">Geotalea daltonii (strain DSM 22248 / JCM 15807 / FRC-32)</name>
    <name type="common">Geobacter daltonii</name>
    <dbReference type="NCBI Taxonomy" id="316067"/>
    <lineage>
        <taxon>Bacteria</taxon>
        <taxon>Pseudomonadati</taxon>
        <taxon>Thermodesulfobacteriota</taxon>
        <taxon>Desulfuromonadia</taxon>
        <taxon>Geobacterales</taxon>
        <taxon>Geobacteraceae</taxon>
        <taxon>Geotalea</taxon>
    </lineage>
</organism>
<keyword evidence="3" id="KW-1185">Reference proteome</keyword>
<evidence type="ECO:0000256" key="1">
    <source>
        <dbReference type="SAM" id="Phobius"/>
    </source>
</evidence>
<sequence>MRETALGVIFFLFILCFIAIIVEETFLGGRKKRKLLREAREKQHVSQH</sequence>
<keyword evidence="1" id="KW-0812">Transmembrane</keyword>
<dbReference type="Proteomes" id="UP000007721">
    <property type="component" value="Chromosome"/>
</dbReference>
<dbReference type="HOGENOM" id="CLU_213223_0_0_7"/>
<name>B9M6A4_GEODF</name>
<dbReference type="KEGG" id="geo:Geob_3551"/>
<keyword evidence="1" id="KW-0472">Membrane</keyword>
<feature type="transmembrane region" description="Helical" evidence="1">
    <location>
        <begin position="6"/>
        <end position="27"/>
    </location>
</feature>
<evidence type="ECO:0000313" key="2">
    <source>
        <dbReference type="EMBL" id="ACM21892.1"/>
    </source>
</evidence>
<reference evidence="2 3" key="1">
    <citation type="submission" date="2009-01" db="EMBL/GenBank/DDBJ databases">
        <title>Complete sequence of Geobacter sp. FRC-32.</title>
        <authorList>
            <consortium name="US DOE Joint Genome Institute"/>
            <person name="Lucas S."/>
            <person name="Copeland A."/>
            <person name="Lapidus A."/>
            <person name="Glavina del Rio T."/>
            <person name="Dalin E."/>
            <person name="Tice H."/>
            <person name="Bruce D."/>
            <person name="Goodwin L."/>
            <person name="Pitluck S."/>
            <person name="Saunders E."/>
            <person name="Brettin T."/>
            <person name="Detter J.C."/>
            <person name="Han C."/>
            <person name="Larimer F."/>
            <person name="Land M."/>
            <person name="Hauser L."/>
            <person name="Kyrpides N."/>
            <person name="Ovchinnikova G."/>
            <person name="Kostka J."/>
            <person name="Richardson P."/>
        </authorList>
    </citation>
    <scope>NUCLEOTIDE SEQUENCE [LARGE SCALE GENOMIC DNA]</scope>
    <source>
        <strain evidence="3">DSM 22248 / JCM 15807 / FRC-32</strain>
    </source>
</reference>
<proteinExistence type="predicted"/>
<protein>
    <submittedName>
        <fullName evidence="2">Uncharacterized protein</fullName>
    </submittedName>
</protein>
<gene>
    <name evidence="2" type="ordered locus">Geob_3551</name>
</gene>